<dbReference type="RefSeq" id="WP_344656713.1">
    <property type="nucleotide sequence ID" value="NZ_BAAAQM010000009.1"/>
</dbReference>
<accession>A0ABN2R4N6</accession>
<dbReference type="Proteomes" id="UP001499854">
    <property type="component" value="Unassembled WGS sequence"/>
</dbReference>
<evidence type="ECO:0000256" key="1">
    <source>
        <dbReference type="SAM" id="MobiDB-lite"/>
    </source>
</evidence>
<name>A0ABN2R4N6_9ACTN</name>
<protein>
    <submittedName>
        <fullName evidence="2">Uncharacterized protein</fullName>
    </submittedName>
</protein>
<reference evidence="2 3" key="1">
    <citation type="journal article" date="2019" name="Int. J. Syst. Evol. Microbiol.">
        <title>The Global Catalogue of Microorganisms (GCM) 10K type strain sequencing project: providing services to taxonomists for standard genome sequencing and annotation.</title>
        <authorList>
            <consortium name="The Broad Institute Genomics Platform"/>
            <consortium name="The Broad Institute Genome Sequencing Center for Infectious Disease"/>
            <person name="Wu L."/>
            <person name="Ma J."/>
        </authorList>
    </citation>
    <scope>NUCLEOTIDE SEQUENCE [LARGE SCALE GENOMIC DNA]</scope>
    <source>
        <strain evidence="2 3">JCM 16013</strain>
    </source>
</reference>
<evidence type="ECO:0000313" key="3">
    <source>
        <dbReference type="Proteomes" id="UP001499854"/>
    </source>
</evidence>
<sequence>MVSMDALLDAHEVAVRAKVEALREDAARIAAELAEAERAVDDVAVTRSTLAAALARGAENTDQAPASVSGDEPVVDGADGPRLVPRRRPGLTEADLPAVYRPLWRAVTEAEGPLRAGQIACLLGLEAVPAKIEGVRWKAKRLAEHGWITRLGSGAFAACPVSSGGVS</sequence>
<keyword evidence="3" id="KW-1185">Reference proteome</keyword>
<organism evidence="2 3">
    <name type="scientific">Catenulispora subtropica</name>
    <dbReference type="NCBI Taxonomy" id="450798"/>
    <lineage>
        <taxon>Bacteria</taxon>
        <taxon>Bacillati</taxon>
        <taxon>Actinomycetota</taxon>
        <taxon>Actinomycetes</taxon>
        <taxon>Catenulisporales</taxon>
        <taxon>Catenulisporaceae</taxon>
        <taxon>Catenulispora</taxon>
    </lineage>
</organism>
<feature type="region of interest" description="Disordered" evidence="1">
    <location>
        <begin position="56"/>
        <end position="88"/>
    </location>
</feature>
<proteinExistence type="predicted"/>
<comment type="caution">
    <text evidence="2">The sequence shown here is derived from an EMBL/GenBank/DDBJ whole genome shotgun (WGS) entry which is preliminary data.</text>
</comment>
<gene>
    <name evidence="2" type="ORF">GCM10009838_20500</name>
</gene>
<evidence type="ECO:0000313" key="2">
    <source>
        <dbReference type="EMBL" id="GAA1963373.1"/>
    </source>
</evidence>
<dbReference type="EMBL" id="BAAAQM010000009">
    <property type="protein sequence ID" value="GAA1963373.1"/>
    <property type="molecule type" value="Genomic_DNA"/>
</dbReference>